<proteinExistence type="inferred from homology"/>
<accession>A0A0L6CT48</accession>
<dbReference type="PRINTS" id="PR00377">
    <property type="entry name" value="IMPHPHTASES"/>
</dbReference>
<comment type="caution">
    <text evidence="6">The sequence shown here is derived from an EMBL/GenBank/DDBJ whole genome shotgun (WGS) entry which is preliminary data.</text>
</comment>
<dbReference type="InterPro" id="IPR000760">
    <property type="entry name" value="Inositol_monophosphatase-like"/>
</dbReference>
<gene>
    <name evidence="6" type="primary">suhB_3</name>
    <name evidence="6" type="ORF">ROTO_26130</name>
</gene>
<dbReference type="GO" id="GO:0006020">
    <property type="term" value="P:inositol metabolic process"/>
    <property type="evidence" value="ECO:0007669"/>
    <property type="project" value="TreeGrafter"/>
</dbReference>
<dbReference type="InterPro" id="IPR020550">
    <property type="entry name" value="Inositol_monophosphatase_CS"/>
</dbReference>
<dbReference type="PATRIC" id="fig|74031.6.peg.2665"/>
<dbReference type="Gene3D" id="3.40.190.80">
    <property type="match status" value="1"/>
</dbReference>
<keyword evidence="2 5" id="KW-0479">Metal-binding</keyword>
<dbReference type="PROSITE" id="PS00629">
    <property type="entry name" value="IMP_1"/>
    <property type="match status" value="1"/>
</dbReference>
<evidence type="ECO:0000256" key="2">
    <source>
        <dbReference type="ARBA" id="ARBA00022723"/>
    </source>
</evidence>
<dbReference type="PANTHER" id="PTHR20854">
    <property type="entry name" value="INOSITOL MONOPHOSPHATASE"/>
    <property type="match status" value="1"/>
</dbReference>
<protein>
    <submittedName>
        <fullName evidence="6">Inositol-1-monophosphatase</fullName>
        <ecNumber evidence="6">3.1.3.25</ecNumber>
    </submittedName>
</protein>
<dbReference type="PROSITE" id="PS00630">
    <property type="entry name" value="IMP_2"/>
    <property type="match status" value="1"/>
</dbReference>
<dbReference type="SUPFAM" id="SSF56655">
    <property type="entry name" value="Carbohydrate phosphatase"/>
    <property type="match status" value="1"/>
</dbReference>
<dbReference type="RefSeq" id="WP_050663478.1">
    <property type="nucleotide sequence ID" value="NZ_CP118494.1"/>
</dbReference>
<feature type="binding site" evidence="5">
    <location>
        <position position="108"/>
    </location>
    <ligand>
        <name>Mg(2+)</name>
        <dbReference type="ChEBI" id="CHEBI:18420"/>
        <label>1</label>
        <note>catalytic</note>
    </ligand>
</feature>
<keyword evidence="4 5" id="KW-0460">Magnesium</keyword>
<evidence type="ECO:0000256" key="3">
    <source>
        <dbReference type="ARBA" id="ARBA00022801"/>
    </source>
</evidence>
<feature type="binding site" evidence="5">
    <location>
        <position position="82"/>
    </location>
    <ligand>
        <name>Mg(2+)</name>
        <dbReference type="ChEBI" id="CHEBI:18420"/>
        <label>1</label>
        <note>catalytic</note>
    </ligand>
</feature>
<dbReference type="GO" id="GO:0008934">
    <property type="term" value="F:inositol monophosphate 1-phosphatase activity"/>
    <property type="evidence" value="ECO:0007669"/>
    <property type="project" value="TreeGrafter"/>
</dbReference>
<feature type="binding site" evidence="5">
    <location>
        <position position="105"/>
    </location>
    <ligand>
        <name>Mg(2+)</name>
        <dbReference type="ChEBI" id="CHEBI:18420"/>
        <label>1</label>
        <note>catalytic</note>
    </ligand>
</feature>
<evidence type="ECO:0000313" key="6">
    <source>
        <dbReference type="EMBL" id="KNX40860.1"/>
    </source>
</evidence>
<dbReference type="GO" id="GO:0046872">
    <property type="term" value="F:metal ion binding"/>
    <property type="evidence" value="ECO:0007669"/>
    <property type="project" value="UniProtKB-KW"/>
</dbReference>
<evidence type="ECO:0000256" key="1">
    <source>
        <dbReference type="ARBA" id="ARBA00009759"/>
    </source>
</evidence>
<keyword evidence="3 6" id="KW-0378">Hydrolase</keyword>
<dbReference type="PANTHER" id="PTHR20854:SF4">
    <property type="entry name" value="INOSITOL-1-MONOPHOSPHATASE-RELATED"/>
    <property type="match status" value="1"/>
</dbReference>
<dbReference type="EMBL" id="LGVV01000038">
    <property type="protein sequence ID" value="KNX40860.1"/>
    <property type="molecule type" value="Genomic_DNA"/>
</dbReference>
<dbReference type="GO" id="GO:0046854">
    <property type="term" value="P:phosphatidylinositol phosphate biosynthetic process"/>
    <property type="evidence" value="ECO:0007669"/>
    <property type="project" value="InterPro"/>
</dbReference>
<dbReference type="Pfam" id="PF00459">
    <property type="entry name" value="Inositol_P"/>
    <property type="match status" value="1"/>
</dbReference>
<comment type="similarity">
    <text evidence="1">Belongs to the inositol monophosphatase superfamily.</text>
</comment>
<dbReference type="Gene3D" id="3.30.540.10">
    <property type="entry name" value="Fructose-1,6-Bisphosphatase, subunit A, domain 1"/>
    <property type="match status" value="1"/>
</dbReference>
<reference evidence="7" key="1">
    <citation type="submission" date="2015-07" db="EMBL/GenBank/DDBJ databases">
        <title>Draft Genome Sequence of Roseovarius tolerans EL-164, a producer of N-Acylated Alanine Methyl Esters (NAMEs).</title>
        <authorList>
            <person name="Voget S."/>
            <person name="Bruns H."/>
            <person name="Wagner-Doebler I."/>
            <person name="Schulz S."/>
            <person name="Daniel R."/>
        </authorList>
    </citation>
    <scope>NUCLEOTIDE SEQUENCE [LARGE SCALE GENOMIC DNA]</scope>
    <source>
        <strain evidence="7">EL-164</strain>
    </source>
</reference>
<evidence type="ECO:0000256" key="4">
    <source>
        <dbReference type="ARBA" id="ARBA00022842"/>
    </source>
</evidence>
<dbReference type="Proteomes" id="UP000037046">
    <property type="component" value="Unassembled WGS sequence"/>
</dbReference>
<dbReference type="EC" id="3.1.3.25" evidence="6"/>
<evidence type="ECO:0000256" key="5">
    <source>
        <dbReference type="PIRSR" id="PIRSR600760-2"/>
    </source>
</evidence>
<feature type="binding site" evidence="5">
    <location>
        <position position="234"/>
    </location>
    <ligand>
        <name>Mg(2+)</name>
        <dbReference type="ChEBI" id="CHEBI:18420"/>
        <label>1</label>
        <note>catalytic</note>
    </ligand>
</feature>
<evidence type="ECO:0000313" key="7">
    <source>
        <dbReference type="Proteomes" id="UP000037046"/>
    </source>
</evidence>
<dbReference type="InterPro" id="IPR020583">
    <property type="entry name" value="Inositol_monoP_metal-BS"/>
</dbReference>
<organism evidence="6 7">
    <name type="scientific">Roseovarius tolerans</name>
    <dbReference type="NCBI Taxonomy" id="74031"/>
    <lineage>
        <taxon>Bacteria</taxon>
        <taxon>Pseudomonadati</taxon>
        <taxon>Pseudomonadota</taxon>
        <taxon>Alphaproteobacteria</taxon>
        <taxon>Rhodobacterales</taxon>
        <taxon>Roseobacteraceae</taxon>
        <taxon>Roseovarius</taxon>
    </lineage>
</organism>
<name>A0A0L6CT48_9RHOB</name>
<dbReference type="AlphaFoldDB" id="A0A0L6CT48"/>
<comment type="cofactor">
    <cofactor evidence="5">
        <name>Mg(2+)</name>
        <dbReference type="ChEBI" id="CHEBI:18420"/>
    </cofactor>
</comment>
<dbReference type="GO" id="GO:0007165">
    <property type="term" value="P:signal transduction"/>
    <property type="evidence" value="ECO:0007669"/>
    <property type="project" value="TreeGrafter"/>
</dbReference>
<dbReference type="OrthoDB" id="9785695at2"/>
<keyword evidence="7" id="KW-1185">Reference proteome</keyword>
<sequence>MSDSLPIPLSPPLTAAQQTALVNLVRRASRAEIMPLFRTVTRAEADTKSGPTDLVTEADRQAEAMLARGLQRMFPHALIVGEEAVAENPDLRDAVAEAELAFIIDPVDGTWNFVHGLPLFGVIIAVTRFGRPVLGLLHDPVSDDWIIADEASPARLAAALGSERAIRVSKGGDLADLQGYIHFYLMPQEQQERVAPLLATLARCFALRCSCHEYRLLAQGAVDFTLSGVLNPWDHAAGVLICQQAGGVARMLDGRDYNTAITKGFLLCASNQPTWHRLRDHFACLLED</sequence>
<dbReference type="STRING" id="74031.SAMN04488077_105208"/>